<evidence type="ECO:0000256" key="2">
    <source>
        <dbReference type="SAM" id="Phobius"/>
    </source>
</evidence>
<protein>
    <submittedName>
        <fullName evidence="4">Uncharacterized protein</fullName>
    </submittedName>
</protein>
<evidence type="ECO:0000313" key="4">
    <source>
        <dbReference type="EMBL" id="SFR98863.1"/>
    </source>
</evidence>
<dbReference type="RefSeq" id="WP_131819255.1">
    <property type="nucleotide sequence ID" value="NZ_FOZG01000002.1"/>
</dbReference>
<keyword evidence="3" id="KW-0732">Signal</keyword>
<dbReference type="STRING" id="1166337.SAMN05192580_2341"/>
<dbReference type="AlphaFoldDB" id="A0A1I6L5V3"/>
<evidence type="ECO:0000256" key="3">
    <source>
        <dbReference type="SAM" id="SignalP"/>
    </source>
</evidence>
<accession>A0A1I6L5V3</accession>
<keyword evidence="2" id="KW-1133">Transmembrane helix</keyword>
<dbReference type="EMBL" id="FOZG01000002">
    <property type="protein sequence ID" value="SFR98863.1"/>
    <property type="molecule type" value="Genomic_DNA"/>
</dbReference>
<keyword evidence="2" id="KW-0812">Transmembrane</keyword>
<proteinExistence type="predicted"/>
<feature type="region of interest" description="Disordered" evidence="1">
    <location>
        <begin position="15"/>
        <end position="37"/>
    </location>
</feature>
<organism evidence="4 5">
    <name type="scientific">Sphingomonas jatrophae</name>
    <dbReference type="NCBI Taxonomy" id="1166337"/>
    <lineage>
        <taxon>Bacteria</taxon>
        <taxon>Pseudomonadati</taxon>
        <taxon>Pseudomonadota</taxon>
        <taxon>Alphaproteobacteria</taxon>
        <taxon>Sphingomonadales</taxon>
        <taxon>Sphingomonadaceae</taxon>
        <taxon>Sphingomonas</taxon>
    </lineage>
</organism>
<gene>
    <name evidence="4" type="ORF">SAMN05192580_2341</name>
</gene>
<dbReference type="Proteomes" id="UP000198824">
    <property type="component" value="Unassembled WGS sequence"/>
</dbReference>
<feature type="chain" id="PRO_5011624997" evidence="3">
    <location>
        <begin position="18"/>
        <end position="83"/>
    </location>
</feature>
<reference evidence="4 5" key="1">
    <citation type="submission" date="2016-10" db="EMBL/GenBank/DDBJ databases">
        <authorList>
            <person name="de Groot N.N."/>
        </authorList>
    </citation>
    <scope>NUCLEOTIDE SEQUENCE [LARGE SCALE GENOMIC DNA]</scope>
    <source>
        <strain evidence="4 5">S5-249</strain>
    </source>
</reference>
<evidence type="ECO:0000313" key="5">
    <source>
        <dbReference type="Proteomes" id="UP000198824"/>
    </source>
</evidence>
<feature type="compositionally biased region" description="Low complexity" evidence="1">
    <location>
        <begin position="15"/>
        <end position="25"/>
    </location>
</feature>
<keyword evidence="2" id="KW-0472">Membrane</keyword>
<evidence type="ECO:0000256" key="1">
    <source>
        <dbReference type="SAM" id="MobiDB-lite"/>
    </source>
</evidence>
<sequence>MMAALALFSAQAGVAVAQPAQNAPVSQRIESRQGDPVARGLPLSDPRLIAISLAALTTFILGFIAAVKGRGNGNGNGGQPVSP</sequence>
<name>A0A1I6L5V3_9SPHN</name>
<keyword evidence="5" id="KW-1185">Reference proteome</keyword>
<feature type="signal peptide" evidence="3">
    <location>
        <begin position="1"/>
        <end position="17"/>
    </location>
</feature>
<feature type="transmembrane region" description="Helical" evidence="2">
    <location>
        <begin position="46"/>
        <end position="67"/>
    </location>
</feature>